<dbReference type="GO" id="GO:0003677">
    <property type="term" value="F:DNA binding"/>
    <property type="evidence" value="ECO:0007669"/>
    <property type="project" value="InterPro"/>
</dbReference>
<dbReference type="PANTHER" id="PTHR30007:SF0">
    <property type="entry name" value="TRANSPOSASE"/>
    <property type="match status" value="1"/>
</dbReference>
<dbReference type="GO" id="GO:0006313">
    <property type="term" value="P:DNA transposition"/>
    <property type="evidence" value="ECO:0007669"/>
    <property type="project" value="InterPro"/>
</dbReference>
<dbReference type="KEGG" id="pnd:Pla175_23180"/>
<evidence type="ECO:0000259" key="2">
    <source>
        <dbReference type="Pfam" id="PF01609"/>
    </source>
</evidence>
<evidence type="ECO:0000313" key="3">
    <source>
        <dbReference type="EMBL" id="QDU88934.1"/>
    </source>
</evidence>
<name>A0A518DBS2_9BACT</name>
<dbReference type="NCBIfam" id="NF033580">
    <property type="entry name" value="transpos_IS5_3"/>
    <property type="match status" value="1"/>
</dbReference>
<dbReference type="InterPro" id="IPR002559">
    <property type="entry name" value="Transposase_11"/>
</dbReference>
<proteinExistence type="predicted"/>
<dbReference type="AlphaFoldDB" id="A0A518DBS2"/>
<organism evidence="3 4">
    <name type="scientific">Pirellulimonas nuda</name>
    <dbReference type="NCBI Taxonomy" id="2528009"/>
    <lineage>
        <taxon>Bacteria</taxon>
        <taxon>Pseudomonadati</taxon>
        <taxon>Planctomycetota</taxon>
        <taxon>Planctomycetia</taxon>
        <taxon>Pirellulales</taxon>
        <taxon>Lacipirellulaceae</taxon>
        <taxon>Pirellulimonas</taxon>
    </lineage>
</organism>
<dbReference type="Proteomes" id="UP000317429">
    <property type="component" value="Chromosome"/>
</dbReference>
<keyword evidence="4" id="KW-1185">Reference proteome</keyword>
<accession>A0A518DBS2</accession>
<feature type="transmembrane region" description="Helical" evidence="1">
    <location>
        <begin position="142"/>
        <end position="161"/>
    </location>
</feature>
<keyword evidence="1" id="KW-0472">Membrane</keyword>
<dbReference type="PANTHER" id="PTHR30007">
    <property type="entry name" value="PHP DOMAIN PROTEIN"/>
    <property type="match status" value="1"/>
</dbReference>
<gene>
    <name evidence="3" type="ORF">Pla175_23180</name>
</gene>
<evidence type="ECO:0000256" key="1">
    <source>
        <dbReference type="SAM" id="Phobius"/>
    </source>
</evidence>
<dbReference type="Pfam" id="PF01609">
    <property type="entry name" value="DDE_Tnp_1"/>
    <property type="match status" value="1"/>
</dbReference>
<dbReference type="GO" id="GO:0004803">
    <property type="term" value="F:transposase activity"/>
    <property type="evidence" value="ECO:0007669"/>
    <property type="project" value="InterPro"/>
</dbReference>
<sequence>MSEKAKRRRWTASEKLRIVAARCQAHGAGGRLPLGVAVSGANTHDIKLLKATLDSVPISRPQPTRHRHQHVCLDKGYDSQDVRRFLKRRNFRPHVKSRGQETSQRKKSKRFKARWWVVERTHSWTNRFRRLLVRWEKKSNNYLAMLQLSFAYSTLGAAGVLGKL</sequence>
<dbReference type="OrthoDB" id="120306at2"/>
<reference evidence="3 4" key="1">
    <citation type="submission" date="2019-02" db="EMBL/GenBank/DDBJ databases">
        <title>Deep-cultivation of Planctomycetes and their phenomic and genomic characterization uncovers novel biology.</title>
        <authorList>
            <person name="Wiegand S."/>
            <person name="Jogler M."/>
            <person name="Boedeker C."/>
            <person name="Pinto D."/>
            <person name="Vollmers J."/>
            <person name="Rivas-Marin E."/>
            <person name="Kohn T."/>
            <person name="Peeters S.H."/>
            <person name="Heuer A."/>
            <person name="Rast P."/>
            <person name="Oberbeckmann S."/>
            <person name="Bunk B."/>
            <person name="Jeske O."/>
            <person name="Meyerdierks A."/>
            <person name="Storesund J.E."/>
            <person name="Kallscheuer N."/>
            <person name="Luecker S."/>
            <person name="Lage O.M."/>
            <person name="Pohl T."/>
            <person name="Merkel B.J."/>
            <person name="Hornburger P."/>
            <person name="Mueller R.-W."/>
            <person name="Bruemmer F."/>
            <person name="Labrenz M."/>
            <person name="Spormann A.M."/>
            <person name="Op den Camp H."/>
            <person name="Overmann J."/>
            <person name="Amann R."/>
            <person name="Jetten M.S.M."/>
            <person name="Mascher T."/>
            <person name="Medema M.H."/>
            <person name="Devos D.P."/>
            <person name="Kaster A.-K."/>
            <person name="Ovreas L."/>
            <person name="Rohde M."/>
            <person name="Galperin M.Y."/>
            <person name="Jogler C."/>
        </authorList>
    </citation>
    <scope>NUCLEOTIDE SEQUENCE [LARGE SCALE GENOMIC DNA]</scope>
    <source>
        <strain evidence="3 4">Pla175</strain>
    </source>
</reference>
<keyword evidence="1" id="KW-1133">Transmembrane helix</keyword>
<dbReference type="EMBL" id="CP036291">
    <property type="protein sequence ID" value="QDU88934.1"/>
    <property type="molecule type" value="Genomic_DNA"/>
</dbReference>
<dbReference type="RefSeq" id="WP_145284496.1">
    <property type="nucleotide sequence ID" value="NZ_CP036291.1"/>
</dbReference>
<keyword evidence="1" id="KW-0812">Transmembrane</keyword>
<feature type="domain" description="Transposase IS4-like" evidence="2">
    <location>
        <begin position="28"/>
        <end position="152"/>
    </location>
</feature>
<evidence type="ECO:0000313" key="4">
    <source>
        <dbReference type="Proteomes" id="UP000317429"/>
    </source>
</evidence>
<protein>
    <submittedName>
        <fullName evidence="3">Transposase DDE domain protein</fullName>
    </submittedName>
</protein>